<evidence type="ECO:0000313" key="1">
    <source>
        <dbReference type="EMBL" id="KXA15229.1"/>
    </source>
</evidence>
<dbReference type="AlphaFoldDB" id="A0A133NG17"/>
<organism evidence="1 2">
    <name type="scientific">Fusobacterium equinum</name>
    <dbReference type="NCBI Taxonomy" id="134605"/>
    <lineage>
        <taxon>Bacteria</taxon>
        <taxon>Fusobacteriati</taxon>
        <taxon>Fusobacteriota</taxon>
        <taxon>Fusobacteriia</taxon>
        <taxon>Fusobacteriales</taxon>
        <taxon>Fusobacteriaceae</taxon>
        <taxon>Fusobacterium</taxon>
    </lineage>
</organism>
<reference evidence="2" key="1">
    <citation type="submission" date="2016-01" db="EMBL/GenBank/DDBJ databases">
        <authorList>
            <person name="Mitreva M."/>
            <person name="Pepin K.H."/>
            <person name="Mihindukulasuriya K.A."/>
            <person name="Fulton R."/>
            <person name="Fronick C."/>
            <person name="O'Laughlin M."/>
            <person name="Miner T."/>
            <person name="Herter B."/>
            <person name="Rosa B.A."/>
            <person name="Cordes M."/>
            <person name="Tomlinson C."/>
            <person name="Wollam A."/>
            <person name="Palsikar V.B."/>
            <person name="Mardis E.R."/>
            <person name="Wilson R.K."/>
        </authorList>
    </citation>
    <scope>NUCLEOTIDE SEQUENCE [LARGE SCALE GENOMIC DNA]</scope>
    <source>
        <strain evidence="2">CMW8396</strain>
    </source>
</reference>
<dbReference type="STRING" id="134605.HMPREF3206_00749"/>
<name>A0A133NG17_9FUSO</name>
<accession>A0A133NG17</accession>
<protein>
    <submittedName>
        <fullName evidence="1">Uncharacterized protein</fullName>
    </submittedName>
</protein>
<dbReference type="EMBL" id="LRPX01000030">
    <property type="protein sequence ID" value="KXA15229.1"/>
    <property type="molecule type" value="Genomic_DNA"/>
</dbReference>
<comment type="caution">
    <text evidence="1">The sequence shown here is derived from an EMBL/GenBank/DDBJ whole genome shotgun (WGS) entry which is preliminary data.</text>
</comment>
<dbReference type="PATRIC" id="fig|134605.3.peg.750"/>
<dbReference type="Proteomes" id="UP000070617">
    <property type="component" value="Unassembled WGS sequence"/>
</dbReference>
<sequence length="52" mass="6276">MKNIYQWINILFLCIVFEEKIPVIFHMKDSISRSSLLFYQEKGERKIILLGE</sequence>
<evidence type="ECO:0000313" key="2">
    <source>
        <dbReference type="Proteomes" id="UP000070617"/>
    </source>
</evidence>
<keyword evidence="2" id="KW-1185">Reference proteome</keyword>
<dbReference type="RefSeq" id="WP_008802380.1">
    <property type="nucleotide sequence ID" value="NZ_KQ956525.1"/>
</dbReference>
<gene>
    <name evidence="1" type="ORF">HMPREF3206_00749</name>
</gene>
<proteinExistence type="predicted"/>